<dbReference type="InterPro" id="IPR027372">
    <property type="entry name" value="Phytase-like_dom"/>
</dbReference>
<evidence type="ECO:0000313" key="2">
    <source>
        <dbReference type="EMBL" id="MFC0240365.1"/>
    </source>
</evidence>
<keyword evidence="3" id="KW-1185">Reference proteome</keyword>
<evidence type="ECO:0000313" key="3">
    <source>
        <dbReference type="Proteomes" id="UP001589775"/>
    </source>
</evidence>
<evidence type="ECO:0000259" key="1">
    <source>
        <dbReference type="Pfam" id="PF13449"/>
    </source>
</evidence>
<accession>A0ABV6EQ68</accession>
<feature type="domain" description="Phytase-like" evidence="1">
    <location>
        <begin position="78"/>
        <end position="329"/>
    </location>
</feature>
<name>A0ABV6EQ68_9BRAD</name>
<proteinExistence type="predicted"/>
<dbReference type="PIRSF" id="PIRSF031900">
    <property type="entry name" value="UCP031900"/>
    <property type="match status" value="1"/>
</dbReference>
<dbReference type="Proteomes" id="UP001589775">
    <property type="component" value="Unassembled WGS sequence"/>
</dbReference>
<dbReference type="Pfam" id="PF13449">
    <property type="entry name" value="Phytase-like"/>
    <property type="match status" value="1"/>
</dbReference>
<protein>
    <submittedName>
        <fullName evidence="2">Esterase-like activity of phytase family protein</fullName>
    </submittedName>
</protein>
<gene>
    <name evidence="2" type="ORF">ACFFJ6_07800</name>
</gene>
<organism evidence="2 3">
    <name type="scientific">Rhodopseudomonas telluris</name>
    <dbReference type="NCBI Taxonomy" id="644215"/>
    <lineage>
        <taxon>Bacteria</taxon>
        <taxon>Pseudomonadati</taxon>
        <taxon>Pseudomonadota</taxon>
        <taxon>Alphaproteobacteria</taxon>
        <taxon>Hyphomicrobiales</taxon>
        <taxon>Nitrobacteraceae</taxon>
        <taxon>Rhodopseudomonas</taxon>
    </lineage>
</organism>
<sequence length="345" mass="37231">MAGSFALGGLAAAPFFSQRPALAQSLKDELDAHAVPAAERIQVRARPIDSFDLRDRAVRRFGALQFRSGLVLTSSFRGFGGLSALRLDPKGERFVAISDRGTWFTGRIVYDGAAMSGLADVEAAPILGADGQPLTKRKWYDSESLTFDGSTAYVGYERINQIVKLDFGHDGVRARGQPIIVPPGLRKLPNNKGIESLVAVPKGLPLAGTLIAISERGLDADRNIVGFLIGGKTPGAFAIRRTEDFDISDAALLPPGDLLILERKFSWLAGVHIRIRRIPLASLVPGTVVDGPALFNADLGQEIDNMEGIDVHRDASGETVLTLVSDDNFSMLQRTLLLQFTLIED</sequence>
<dbReference type="EMBL" id="JBHLWM010000003">
    <property type="protein sequence ID" value="MFC0240365.1"/>
    <property type="molecule type" value="Genomic_DNA"/>
</dbReference>
<dbReference type="RefSeq" id="WP_378387030.1">
    <property type="nucleotide sequence ID" value="NZ_JBHLWM010000003.1"/>
</dbReference>
<comment type="caution">
    <text evidence="2">The sequence shown here is derived from an EMBL/GenBank/DDBJ whole genome shotgun (WGS) entry which is preliminary data.</text>
</comment>
<dbReference type="InterPro" id="IPR014567">
    <property type="entry name" value="UCP031900"/>
</dbReference>
<reference evidence="2 3" key="1">
    <citation type="submission" date="2024-09" db="EMBL/GenBank/DDBJ databases">
        <authorList>
            <person name="Sun Q."/>
            <person name="Mori K."/>
        </authorList>
    </citation>
    <scope>NUCLEOTIDE SEQUENCE [LARGE SCALE GENOMIC DNA]</scope>
    <source>
        <strain evidence="2 3">KCTC 23279</strain>
    </source>
</reference>